<accession>A0A0H3MW66</accession>
<sequence>MLAIDTSNNVKICKVSYCEVTMVSVTSYTYPTETENDNSHFQSQTQSQGLSQSLRDSIEGNIEAFDAMEQSGLLDNCRTLSKNATFREVFRSLLLYILDSLHIYRHDISGKLVSYFHVTPESANANYKTWIATTGMDSYIKIEQTGSDKFKVTDVYRELKGNSLKKQSRDRDFSGRNVKEFIGLLSEHDVLEKYQLSKVTVAANALKLEVVNNNSENKRSFGVTDAERQLKKALNEQTQLTPDKLIPDDCSYKSDIKKLDVLEGEFSSLLADAARHVGEGSSIISCCGVKINSTIHEFLRNKTMALSGHGGVRKYKAFEKLFSEIVFTPDECNIVRNSLQKDGVEKKIRENIISCLSSISGIGNLYYACSQAFPVALDRGDINVIQANDSVSAGLDDNPGFCALLGKTNLLVADFSQHTFTQTHYIVKAEINEAGNDFNIANFIYRTYGEDYIHNDSVDDSLNERSAEDYRFLDDSLLPENDFRNRRRNFSGNIAIATYK</sequence>
<proteinExistence type="predicted"/>
<dbReference type="KEGG" id="ect:ECIAI39_4270"/>
<dbReference type="HOGENOM" id="CLU_048090_1_0_6"/>
<reference evidence="2" key="1">
    <citation type="journal article" date="2009" name="PLoS Genet.">
        <title>Organised genome dynamics in the Escherichia coli species results in highly diverse adaptive paths.</title>
        <authorList>
            <person name="Touchon M."/>
            <person name="Hoede C."/>
            <person name="Tenaillon O."/>
            <person name="Barbe V."/>
            <person name="Baeriswyl S."/>
            <person name="Bidet P."/>
            <person name="Bingen E."/>
            <person name="Bonacorsi S."/>
            <person name="Bouchier C."/>
            <person name="Bouvet O."/>
            <person name="Calteau A."/>
            <person name="Chiapello H."/>
            <person name="Clermont O."/>
            <person name="Cruveiller S."/>
            <person name="Danchin A."/>
            <person name="Diard M."/>
            <person name="Dossat C."/>
            <person name="Karoui M.E."/>
            <person name="Frapy E."/>
            <person name="Garry L."/>
            <person name="Ghigo J.M."/>
            <person name="Gilles A.M."/>
            <person name="Johnson J."/>
            <person name="Le Bouguenec C."/>
            <person name="Lescat M."/>
            <person name="Mangenot S."/>
            <person name="Martinez-Jehanne V."/>
            <person name="Matic I."/>
            <person name="Nassif X."/>
            <person name="Oztas S."/>
            <person name="Petit M.A."/>
            <person name="Pichon C."/>
            <person name="Rouy Z."/>
            <person name="Ruf C.S."/>
            <person name="Schneider D."/>
            <person name="Tourret J."/>
            <person name="Vacherie B."/>
            <person name="Vallenet D."/>
            <person name="Medigue C."/>
            <person name="Rocha E.P.C."/>
            <person name="Denamur E."/>
        </authorList>
    </citation>
    <scope>NUCLEOTIDE SEQUENCE [LARGE SCALE GENOMIC DNA]</scope>
    <source>
        <strain evidence="2">IAI39 / ExPEC</strain>
    </source>
</reference>
<dbReference type="Proteomes" id="UP000000749">
    <property type="component" value="Chromosome"/>
</dbReference>
<dbReference type="AlphaFoldDB" id="A0A0H3MW66"/>
<evidence type="ECO:0000313" key="2">
    <source>
        <dbReference type="Proteomes" id="UP000000749"/>
    </source>
</evidence>
<dbReference type="EMBL" id="CU928164">
    <property type="protein sequence ID" value="CAR20376.1"/>
    <property type="molecule type" value="Genomic_DNA"/>
</dbReference>
<dbReference type="STRING" id="585057.ECIAI39_4270"/>
<gene>
    <name evidence="1" type="ordered locus">ECIAI39_4270</name>
</gene>
<dbReference type="PATRIC" id="fig|585057.6.peg.4417"/>
<evidence type="ECO:0000313" key="1">
    <source>
        <dbReference type="EMBL" id="CAR20376.1"/>
    </source>
</evidence>
<protein>
    <submittedName>
        <fullName evidence="1">Uncharacterized protein</fullName>
    </submittedName>
</protein>
<organism evidence="1 2">
    <name type="scientific">Escherichia coli O7:K1 (strain IAI39 / ExPEC)</name>
    <dbReference type="NCBI Taxonomy" id="585057"/>
    <lineage>
        <taxon>Bacteria</taxon>
        <taxon>Pseudomonadati</taxon>
        <taxon>Pseudomonadota</taxon>
        <taxon>Gammaproteobacteria</taxon>
        <taxon>Enterobacterales</taxon>
        <taxon>Enterobacteriaceae</taxon>
        <taxon>Escherichia</taxon>
    </lineage>
</organism>
<name>A0A0H3MW66_ECO7I</name>